<keyword evidence="2" id="KW-1185">Reference proteome</keyword>
<organism evidence="1 2">
    <name type="scientific">Rhizobium altiplani</name>
    <dbReference type="NCBI Taxonomy" id="1864509"/>
    <lineage>
        <taxon>Bacteria</taxon>
        <taxon>Pseudomonadati</taxon>
        <taxon>Pseudomonadota</taxon>
        <taxon>Alphaproteobacteria</taxon>
        <taxon>Hyphomicrobiales</taxon>
        <taxon>Rhizobiaceae</taxon>
        <taxon>Rhizobium/Agrobacterium group</taxon>
        <taxon>Rhizobium</taxon>
    </lineage>
</organism>
<name>A0A120FMD8_9HYPH</name>
<comment type="caution">
    <text evidence="1">The sequence shown here is derived from an EMBL/GenBank/DDBJ whole genome shotgun (WGS) entry which is preliminary data.</text>
</comment>
<dbReference type="AlphaFoldDB" id="A0A120FMD8"/>
<dbReference type="EMBL" id="LNCD01000064">
    <property type="protein sequence ID" value="KWV53676.1"/>
    <property type="molecule type" value="Genomic_DNA"/>
</dbReference>
<sequence length="110" mass="12387">MLVPGQKPIDYSEHIMNMAFMPRRKGELTRAEMDRTYPHPIALFAELFLDKLEQAAVCHGNHLPARTIRSNARIGITMSFASLQSARGAFHAGIWRRAVRSARQGRVQTG</sequence>
<protein>
    <submittedName>
        <fullName evidence="1">Uncharacterized protein</fullName>
    </submittedName>
</protein>
<reference evidence="1 2" key="1">
    <citation type="submission" date="2015-11" db="EMBL/GenBank/DDBJ databases">
        <title>Draft Genome Sequence of the Strain BR 10423 (Rhizobium sp.) isolated from nodules of Mimosa pudica.</title>
        <authorList>
            <person name="Barauna A.C."/>
            <person name="Zilli J.E."/>
            <person name="Simoes-Araujo J.L."/>
            <person name="Reis V.M."/>
            <person name="James E.K."/>
            <person name="Reis F.B.Jr."/>
            <person name="Rouws L.F."/>
            <person name="Passos S.R."/>
            <person name="Gois S.R."/>
        </authorList>
    </citation>
    <scope>NUCLEOTIDE SEQUENCE [LARGE SCALE GENOMIC DNA]</scope>
    <source>
        <strain evidence="1 2">BR10423</strain>
    </source>
</reference>
<gene>
    <name evidence="1" type="ORF">AS026_03235</name>
</gene>
<evidence type="ECO:0000313" key="1">
    <source>
        <dbReference type="EMBL" id="KWV53676.1"/>
    </source>
</evidence>
<proteinExistence type="predicted"/>
<evidence type="ECO:0000313" key="2">
    <source>
        <dbReference type="Proteomes" id="UP000068164"/>
    </source>
</evidence>
<accession>A0A120FMD8</accession>
<dbReference type="Proteomes" id="UP000068164">
    <property type="component" value="Unassembled WGS sequence"/>
</dbReference>